<dbReference type="PANTHER" id="PTHR35304">
    <property type="entry name" value="OS05G0120300 PROTEIN-RELATED"/>
    <property type="match status" value="1"/>
</dbReference>
<reference evidence="1 2" key="1">
    <citation type="journal article" date="2019" name="Plant Biotechnol. J.">
        <title>The red bayberry genome and genetic basis of sex determination.</title>
        <authorList>
            <person name="Jia H.M."/>
            <person name="Jia H.J."/>
            <person name="Cai Q.L."/>
            <person name="Wang Y."/>
            <person name="Zhao H.B."/>
            <person name="Yang W.F."/>
            <person name="Wang G.Y."/>
            <person name="Li Y.H."/>
            <person name="Zhan D.L."/>
            <person name="Shen Y.T."/>
            <person name="Niu Q.F."/>
            <person name="Chang L."/>
            <person name="Qiu J."/>
            <person name="Zhao L."/>
            <person name="Xie H.B."/>
            <person name="Fu W.Y."/>
            <person name="Jin J."/>
            <person name="Li X.W."/>
            <person name="Jiao Y."/>
            <person name="Zhou C.C."/>
            <person name="Tu T."/>
            <person name="Chai C.Y."/>
            <person name="Gao J.L."/>
            <person name="Fan L.J."/>
            <person name="van de Weg E."/>
            <person name="Wang J.Y."/>
            <person name="Gao Z.S."/>
        </authorList>
    </citation>
    <scope>NUCLEOTIDE SEQUENCE [LARGE SCALE GENOMIC DNA]</scope>
    <source>
        <tissue evidence="1">Leaves</tissue>
    </source>
</reference>
<keyword evidence="2" id="KW-1185">Reference proteome</keyword>
<protein>
    <submittedName>
        <fullName evidence="1">Uncharacterized protein</fullName>
    </submittedName>
</protein>
<sequence>MASVRIPNCVEDPRVPLRRPTHTNLFERPNSDEKFVGSNSNWRPRAHPVVVDTISCRQMYLRSYKFSTKESVHENKCFGRVKLTAPYRMRRIKSKAKSFGRRRRGALRRARDASTAALLSFFRRLLFCTAHVDVLAHGDT</sequence>
<proteinExistence type="predicted"/>
<gene>
    <name evidence="1" type="ORF">CJ030_MR1G000543</name>
</gene>
<dbReference type="PANTHER" id="PTHR35304:SF1">
    <property type="entry name" value="OS05G0120300 PROTEIN"/>
    <property type="match status" value="1"/>
</dbReference>
<evidence type="ECO:0000313" key="2">
    <source>
        <dbReference type="Proteomes" id="UP000516437"/>
    </source>
</evidence>
<accession>A0A6A1WL98</accession>
<dbReference type="AlphaFoldDB" id="A0A6A1WL98"/>
<dbReference type="EMBL" id="RXIC02000019">
    <property type="protein sequence ID" value="KAB1226075.1"/>
    <property type="molecule type" value="Genomic_DNA"/>
</dbReference>
<organism evidence="1 2">
    <name type="scientific">Morella rubra</name>
    <name type="common">Chinese bayberry</name>
    <dbReference type="NCBI Taxonomy" id="262757"/>
    <lineage>
        <taxon>Eukaryota</taxon>
        <taxon>Viridiplantae</taxon>
        <taxon>Streptophyta</taxon>
        <taxon>Embryophyta</taxon>
        <taxon>Tracheophyta</taxon>
        <taxon>Spermatophyta</taxon>
        <taxon>Magnoliopsida</taxon>
        <taxon>eudicotyledons</taxon>
        <taxon>Gunneridae</taxon>
        <taxon>Pentapetalae</taxon>
        <taxon>rosids</taxon>
        <taxon>fabids</taxon>
        <taxon>Fagales</taxon>
        <taxon>Myricaceae</taxon>
        <taxon>Morella</taxon>
    </lineage>
</organism>
<name>A0A6A1WL98_9ROSI</name>
<dbReference type="OrthoDB" id="749576at2759"/>
<dbReference type="Proteomes" id="UP000516437">
    <property type="component" value="Chromosome 1"/>
</dbReference>
<comment type="caution">
    <text evidence="1">The sequence shown here is derived from an EMBL/GenBank/DDBJ whole genome shotgun (WGS) entry which is preliminary data.</text>
</comment>
<evidence type="ECO:0000313" key="1">
    <source>
        <dbReference type="EMBL" id="KAB1226075.1"/>
    </source>
</evidence>